<protein>
    <recommendedName>
        <fullName evidence="3">SusD/RagB family nutrient-binding outer membrane lipoprotein</fullName>
    </recommendedName>
</protein>
<dbReference type="Proteomes" id="UP000187417">
    <property type="component" value="Unassembled WGS sequence"/>
</dbReference>
<dbReference type="RefSeq" id="WP_009599018.1">
    <property type="nucleotide sequence ID" value="NZ_CAMQOD010000104.1"/>
</dbReference>
<dbReference type="Gene3D" id="1.25.40.390">
    <property type="match status" value="1"/>
</dbReference>
<dbReference type="AlphaFoldDB" id="A0A1Q6F264"/>
<dbReference type="InterPro" id="IPR011990">
    <property type="entry name" value="TPR-like_helical_dom_sf"/>
</dbReference>
<dbReference type="EMBL" id="MNQH01000053">
    <property type="protein sequence ID" value="OKY92910.1"/>
    <property type="molecule type" value="Genomic_DNA"/>
</dbReference>
<dbReference type="GeneID" id="59807223"/>
<name>A0A1Q6F264_9BACT</name>
<dbReference type="Pfam" id="PF12741">
    <property type="entry name" value="SusD-like"/>
    <property type="match status" value="2"/>
</dbReference>
<evidence type="ECO:0000313" key="2">
    <source>
        <dbReference type="Proteomes" id="UP000187417"/>
    </source>
</evidence>
<organism evidence="1 2">
    <name type="scientific">Alistipes putredinis</name>
    <dbReference type="NCBI Taxonomy" id="28117"/>
    <lineage>
        <taxon>Bacteria</taxon>
        <taxon>Pseudomonadati</taxon>
        <taxon>Bacteroidota</taxon>
        <taxon>Bacteroidia</taxon>
        <taxon>Bacteroidales</taxon>
        <taxon>Rikenellaceae</taxon>
        <taxon>Alistipes</taxon>
    </lineage>
</organism>
<dbReference type="SUPFAM" id="SSF48452">
    <property type="entry name" value="TPR-like"/>
    <property type="match status" value="1"/>
</dbReference>
<dbReference type="InterPro" id="IPR024302">
    <property type="entry name" value="SusD-like"/>
</dbReference>
<accession>A0A1Q6F264</accession>
<comment type="caution">
    <text evidence="1">The sequence shown here is derived from an EMBL/GenBank/DDBJ whole genome shotgun (WGS) entry which is preliminary data.</text>
</comment>
<evidence type="ECO:0008006" key="3">
    <source>
        <dbReference type="Google" id="ProtNLM"/>
    </source>
</evidence>
<evidence type="ECO:0000313" key="1">
    <source>
        <dbReference type="EMBL" id="OKY92910.1"/>
    </source>
</evidence>
<reference evidence="1 2" key="1">
    <citation type="journal article" date="2016" name="Nat. Biotechnol.">
        <title>Measurement of bacterial replication rates in microbial communities.</title>
        <authorList>
            <person name="Brown C.T."/>
            <person name="Olm M.R."/>
            <person name="Thomas B.C."/>
            <person name="Banfield J.F."/>
        </authorList>
    </citation>
    <scope>NUCLEOTIDE SEQUENCE [LARGE SCALE GENOMIC DNA]</scope>
    <source>
        <strain evidence="1">CAG:67_53_122</strain>
    </source>
</reference>
<dbReference type="STRING" id="28117.BHV66_10685"/>
<dbReference type="PROSITE" id="PS51257">
    <property type="entry name" value="PROKAR_LIPOPROTEIN"/>
    <property type="match status" value="1"/>
</dbReference>
<sequence length="582" mass="65896">MKLKNILRNVTAMALPLALLGSCTGDFEELNTNPYEIDPEELPFEAQFSTPLSFSYPTHQNLFQYWTSLSIDNYGGYFEVPHSNWTMARYDLARGFCGGMHENFMQKIFNNTRRLIKQCDAAGQHDFAAVARIVEAYNLLQYTDTYGPVPYSSVLAADELAERPSSYAYDKQEDIYKAIFAQLDKALEGLDTETAGLASFDCWCNGDRTLWKKIANQLKLRMALRIVKVNPVDAEKYAKEAIQAGVLEDKDILINKSYSNELRRMMDWLDSGIGSSIVAFMNGYNDPRRPLYFTTNVRHLVKKTAEPTGEKDQNNEDIYNESDILIRKGAQYIGVPVGCELGNKNGGNDNQRVYYSFLAGGYATPQPIMFAAEGWFLRAEAKLRWTDAGQQSVKELYEKGIEVSIRNQKSYRQSDAAAAWTEKKLTAPDWAAIDDAAISSYINDDTSSPEGYTDPWKPEYNSDPTTSITVKWDEGASNEEKLERIITQKWIANFPLSTEAWADYRRTGYPKLFRPKQNLAPSIIDTQLGPRRLLYNETELSSNTVEVNNAIQLLKAESSEVKGDGDTGGTRLWWDRKDKGNF</sequence>
<proteinExistence type="predicted"/>
<gene>
    <name evidence="1" type="ORF">BHV66_10685</name>
</gene>